<proteinExistence type="predicted"/>
<comment type="caution">
    <text evidence="6">The sequence shown here is derived from an EMBL/GenBank/DDBJ whole genome shotgun (WGS) entry which is preliminary data.</text>
</comment>
<evidence type="ECO:0000256" key="2">
    <source>
        <dbReference type="ARBA" id="ARBA00022478"/>
    </source>
</evidence>
<keyword evidence="7" id="KW-1185">Reference proteome</keyword>
<dbReference type="InterPro" id="IPR007811">
    <property type="entry name" value="RPC4"/>
</dbReference>
<keyword evidence="2" id="KW-0240">DNA-directed RNA polymerase</keyword>
<evidence type="ECO:0008006" key="8">
    <source>
        <dbReference type="Google" id="ProtNLM"/>
    </source>
</evidence>
<reference evidence="6 7" key="1">
    <citation type="submission" date="2024-04" db="EMBL/GenBank/DDBJ databases">
        <title>The reference genome of an endangered Asteraceae, Deinandra increscens subsp. villosa, native to the Central Coast of California.</title>
        <authorList>
            <person name="Guilliams M."/>
            <person name="Hasenstab-Lehman K."/>
            <person name="Meyer R."/>
            <person name="Mcevoy S."/>
        </authorList>
    </citation>
    <scope>NUCLEOTIDE SEQUENCE [LARGE SCALE GENOMIC DNA]</scope>
    <source>
        <tissue evidence="6">Leaf</tissue>
    </source>
</reference>
<comment type="subcellular location">
    <subcellularLocation>
        <location evidence="1">Nucleus</location>
    </subcellularLocation>
</comment>
<dbReference type="GO" id="GO:0005666">
    <property type="term" value="C:RNA polymerase III complex"/>
    <property type="evidence" value="ECO:0007669"/>
    <property type="project" value="InterPro"/>
</dbReference>
<organism evidence="6 7">
    <name type="scientific">Deinandra increscens subsp. villosa</name>
    <dbReference type="NCBI Taxonomy" id="3103831"/>
    <lineage>
        <taxon>Eukaryota</taxon>
        <taxon>Viridiplantae</taxon>
        <taxon>Streptophyta</taxon>
        <taxon>Embryophyta</taxon>
        <taxon>Tracheophyta</taxon>
        <taxon>Spermatophyta</taxon>
        <taxon>Magnoliopsida</taxon>
        <taxon>eudicotyledons</taxon>
        <taxon>Gunneridae</taxon>
        <taxon>Pentapetalae</taxon>
        <taxon>asterids</taxon>
        <taxon>campanulids</taxon>
        <taxon>Asterales</taxon>
        <taxon>Asteraceae</taxon>
        <taxon>Asteroideae</taxon>
        <taxon>Heliantheae alliance</taxon>
        <taxon>Madieae</taxon>
        <taxon>Madiinae</taxon>
        <taxon>Deinandra</taxon>
    </lineage>
</organism>
<evidence type="ECO:0000313" key="6">
    <source>
        <dbReference type="EMBL" id="KAK9060833.1"/>
    </source>
</evidence>
<feature type="region of interest" description="Disordered" evidence="5">
    <location>
        <begin position="1"/>
        <end position="33"/>
    </location>
</feature>
<evidence type="ECO:0000313" key="7">
    <source>
        <dbReference type="Proteomes" id="UP001408789"/>
    </source>
</evidence>
<feature type="region of interest" description="Disordered" evidence="5">
    <location>
        <begin position="80"/>
        <end position="100"/>
    </location>
</feature>
<dbReference type="GO" id="GO:0003677">
    <property type="term" value="F:DNA binding"/>
    <property type="evidence" value="ECO:0007669"/>
    <property type="project" value="InterPro"/>
</dbReference>
<dbReference type="PANTHER" id="PTHR13408:SF0">
    <property type="entry name" value="DNA-DIRECTED RNA POLYMERASE III SUBUNIT RPC4"/>
    <property type="match status" value="1"/>
</dbReference>
<evidence type="ECO:0000256" key="3">
    <source>
        <dbReference type="ARBA" id="ARBA00023163"/>
    </source>
</evidence>
<dbReference type="AlphaFoldDB" id="A0AAP0CWZ6"/>
<dbReference type="Proteomes" id="UP001408789">
    <property type="component" value="Unassembled WGS sequence"/>
</dbReference>
<dbReference type="Pfam" id="PF05132">
    <property type="entry name" value="RNA_pol_Rpc4"/>
    <property type="match status" value="1"/>
</dbReference>
<gene>
    <name evidence="6" type="ORF">SSX86_021539</name>
</gene>
<evidence type="ECO:0000256" key="5">
    <source>
        <dbReference type="SAM" id="MobiDB-lite"/>
    </source>
</evidence>
<dbReference type="EMBL" id="JBCNJP010000020">
    <property type="protein sequence ID" value="KAK9060833.1"/>
    <property type="molecule type" value="Genomic_DNA"/>
</dbReference>
<dbReference type="GO" id="GO:0042797">
    <property type="term" value="P:tRNA transcription by RNA polymerase III"/>
    <property type="evidence" value="ECO:0007669"/>
    <property type="project" value="TreeGrafter"/>
</dbReference>
<sequence>MVMDEKTNNNNSAATKPPRKMKFMPKAPPRRDQKLVLPKQEKLEDNEVDDNKAQELLKRFNEASKKPKFKPEIKVPQTRVSSFNFGPSGPKSEGSNAAASGMEMKEYKEPWDYYKYHPVTLPIRRPYSGNPELLDEQEFKEDSETSAYNESSFKPAEELGLMEEDLEKKLIFIQLPPALPLPKQSVKTEGGGSASRSKPLKDTEQPSKGCNLNELPAGVMGKMLVYKSGAVKLKLGDHLYNVYGGLDCSFAQDVVAIHTEEKSCCNIGELNKRAIITPDIDSILDSINDL</sequence>
<protein>
    <recommendedName>
        <fullName evidence="8">DNA-directed RNA polymerase III subunit RPC4</fullName>
    </recommendedName>
</protein>
<accession>A0AAP0CWZ6</accession>
<feature type="region of interest" description="Disordered" evidence="5">
    <location>
        <begin position="182"/>
        <end position="211"/>
    </location>
</feature>
<keyword evidence="3" id="KW-0804">Transcription</keyword>
<dbReference type="PANTHER" id="PTHR13408">
    <property type="entry name" value="DNA-DIRECTED RNA POLYMERASE III"/>
    <property type="match status" value="1"/>
</dbReference>
<name>A0AAP0CWZ6_9ASTR</name>
<evidence type="ECO:0000256" key="1">
    <source>
        <dbReference type="ARBA" id="ARBA00004123"/>
    </source>
</evidence>
<evidence type="ECO:0000256" key="4">
    <source>
        <dbReference type="ARBA" id="ARBA00023242"/>
    </source>
</evidence>
<keyword evidence="4" id="KW-0539">Nucleus</keyword>